<keyword evidence="4 7" id="KW-0812">Transmembrane</keyword>
<dbReference type="RefSeq" id="WP_350242662.1">
    <property type="nucleotide sequence ID" value="NZ_CP158299.1"/>
</dbReference>
<feature type="transmembrane region" description="Helical" evidence="7">
    <location>
        <begin position="44"/>
        <end position="66"/>
    </location>
</feature>
<dbReference type="InterPro" id="IPR050833">
    <property type="entry name" value="Poly_Biosynth_Transport"/>
</dbReference>
<evidence type="ECO:0000256" key="5">
    <source>
        <dbReference type="ARBA" id="ARBA00022989"/>
    </source>
</evidence>
<evidence type="ECO:0000313" key="8">
    <source>
        <dbReference type="EMBL" id="XBV84625.1"/>
    </source>
</evidence>
<feature type="transmembrane region" description="Helical" evidence="7">
    <location>
        <begin position="111"/>
        <end position="135"/>
    </location>
</feature>
<dbReference type="PANTHER" id="PTHR30250:SF10">
    <property type="entry name" value="LIPOPOLYSACCHARIDE BIOSYNTHESIS PROTEIN WZXC"/>
    <property type="match status" value="1"/>
</dbReference>
<organism evidence="8">
    <name type="scientific">Deinococcus sonorensis KR-87</name>
    <dbReference type="NCBI Taxonomy" id="694439"/>
    <lineage>
        <taxon>Bacteria</taxon>
        <taxon>Thermotogati</taxon>
        <taxon>Deinococcota</taxon>
        <taxon>Deinococci</taxon>
        <taxon>Deinococcales</taxon>
        <taxon>Deinococcaceae</taxon>
        <taxon>Deinococcus</taxon>
    </lineage>
</organism>
<comment type="subcellular location">
    <subcellularLocation>
        <location evidence="1">Cell membrane</location>
        <topology evidence="1">Multi-pass membrane protein</topology>
    </subcellularLocation>
</comment>
<evidence type="ECO:0000256" key="7">
    <source>
        <dbReference type="SAM" id="Phobius"/>
    </source>
</evidence>
<feature type="transmembrane region" description="Helical" evidence="7">
    <location>
        <begin position="406"/>
        <end position="425"/>
    </location>
</feature>
<evidence type="ECO:0000256" key="6">
    <source>
        <dbReference type="ARBA" id="ARBA00023136"/>
    </source>
</evidence>
<evidence type="ECO:0000256" key="3">
    <source>
        <dbReference type="ARBA" id="ARBA00022475"/>
    </source>
</evidence>
<keyword evidence="6 7" id="KW-0472">Membrane</keyword>
<feature type="transmembrane region" description="Helical" evidence="7">
    <location>
        <begin position="78"/>
        <end position="99"/>
    </location>
</feature>
<accession>A0AAU7U9H6</accession>
<feature type="transmembrane region" description="Helical" evidence="7">
    <location>
        <begin position="248"/>
        <end position="271"/>
    </location>
</feature>
<evidence type="ECO:0000256" key="1">
    <source>
        <dbReference type="ARBA" id="ARBA00004651"/>
    </source>
</evidence>
<feature type="transmembrane region" description="Helical" evidence="7">
    <location>
        <begin position="379"/>
        <end position="399"/>
    </location>
</feature>
<feature type="transmembrane region" description="Helical" evidence="7">
    <location>
        <begin position="316"/>
        <end position="340"/>
    </location>
</feature>
<feature type="transmembrane region" description="Helical" evidence="7">
    <location>
        <begin position="352"/>
        <end position="373"/>
    </location>
</feature>
<keyword evidence="3" id="KW-1003">Cell membrane</keyword>
<dbReference type="Pfam" id="PF13440">
    <property type="entry name" value="Polysacc_synt_3"/>
    <property type="match status" value="1"/>
</dbReference>
<feature type="transmembrane region" description="Helical" evidence="7">
    <location>
        <begin position="12"/>
        <end position="32"/>
    </location>
</feature>
<feature type="transmembrane region" description="Helical" evidence="7">
    <location>
        <begin position="292"/>
        <end position="310"/>
    </location>
</feature>
<dbReference type="PANTHER" id="PTHR30250">
    <property type="entry name" value="PST FAMILY PREDICTED COLANIC ACID TRANSPORTER"/>
    <property type="match status" value="1"/>
</dbReference>
<reference evidence="8" key="1">
    <citation type="submission" date="2024-06" db="EMBL/GenBank/DDBJ databases">
        <title>Draft Genome Sequence of Deinococcus sonorensis Type Strain KR-87, a Biofilm Producing Representative of the Genus Deinococcus.</title>
        <authorList>
            <person name="Boren L.S."/>
            <person name="Grosso R.A."/>
            <person name="Hugenberg-Cox A.N."/>
            <person name="Hill J.T.E."/>
            <person name="Albert C.M."/>
            <person name="Tuohy J.M."/>
        </authorList>
    </citation>
    <scope>NUCLEOTIDE SEQUENCE</scope>
    <source>
        <strain evidence="8">KR-87</strain>
    </source>
</reference>
<keyword evidence="5 7" id="KW-1133">Transmembrane helix</keyword>
<name>A0AAU7U9H6_9DEIO</name>
<evidence type="ECO:0000256" key="2">
    <source>
        <dbReference type="ARBA" id="ARBA00007430"/>
    </source>
</evidence>
<evidence type="ECO:0000256" key="4">
    <source>
        <dbReference type="ARBA" id="ARBA00022692"/>
    </source>
</evidence>
<dbReference type="GO" id="GO:0005886">
    <property type="term" value="C:plasma membrane"/>
    <property type="evidence" value="ECO:0007669"/>
    <property type="project" value="UniProtKB-SubCell"/>
</dbReference>
<dbReference type="EMBL" id="CP158299">
    <property type="protein sequence ID" value="XBV84625.1"/>
    <property type="molecule type" value="Genomic_DNA"/>
</dbReference>
<dbReference type="KEGG" id="dsc:ABOD76_14380"/>
<protein>
    <submittedName>
        <fullName evidence="8">Oligosaccharide flippase family protein</fullName>
    </submittedName>
</protein>
<sequence>MSLKQQVLKGGTALVVRQGLGMLLSLISVLLITRTIGRTAFGTYATVLGLFGYLVLVGQLGMGVYVVRRQEDTSERELNIIFTLLLVIGLVLGGGAALLSPLIATWIHNPAVAPVGVVMFVGLPMQIVLGLSTALQDRQMNYQRVAFIDLVGQALYVVVAVPLAFLHFGVWSVVAGWWVQLLWSAVMYLRAGQWRPRVIWDRAEMERLVRYGVAYSSSLWVWQLRSLVNPVVVARLLGPDAVAVVSLTMRIVDILAFAKGVAWRVAVAALGRLQNNAGQMVTAIERGMQMQVLAVGIPMVGFTCVAPFVIERLFGPHWAAVTTLFPFVAMGVLANSLFNLHSSALYVLKHNWQVTIFHVVHVVLFAGSALILVPRLGVVGYGWAEVAALPSYAVVHLILVRYLPGVRLVLPLIWTTGLALALFFPLVGWPAFIPALVAAVLPYSWRGLMNLLRSMREGRYGTAAG</sequence>
<gene>
    <name evidence="8" type="ORF">ABOD76_14380</name>
</gene>
<dbReference type="AlphaFoldDB" id="A0AAU7U9H6"/>
<comment type="similarity">
    <text evidence="2">Belongs to the polysaccharide synthase family.</text>
</comment>
<proteinExistence type="inferred from homology"/>
<feature type="transmembrane region" description="Helical" evidence="7">
    <location>
        <begin position="431"/>
        <end position="449"/>
    </location>
</feature>